<gene>
    <name evidence="1" type="ORF">PMAYCL1PPCAC_25791</name>
</gene>
<protein>
    <submittedName>
        <fullName evidence="1">Uncharacterized protein</fullName>
    </submittedName>
</protein>
<feature type="non-terminal residue" evidence="1">
    <location>
        <position position="1"/>
    </location>
</feature>
<reference evidence="2" key="1">
    <citation type="submission" date="2022-10" db="EMBL/GenBank/DDBJ databases">
        <title>Genome assembly of Pristionchus species.</title>
        <authorList>
            <person name="Yoshida K."/>
            <person name="Sommer R.J."/>
        </authorList>
    </citation>
    <scope>NUCLEOTIDE SEQUENCE [LARGE SCALE GENOMIC DNA]</scope>
    <source>
        <strain evidence="2">RS5460</strain>
    </source>
</reference>
<comment type="caution">
    <text evidence="1">The sequence shown here is derived from an EMBL/GenBank/DDBJ whole genome shotgun (WGS) entry which is preliminary data.</text>
</comment>
<dbReference type="AlphaFoldDB" id="A0AAN5D2C6"/>
<sequence>QYPVHSKISLLPHAGWFRFGVIVQDLYNRSMRNQISFNDHNFVSIDAAEDGPDQLLQIRNKLFSGIKLGRLVIECDGKIFTLDFVRAFTRNFKVKRLNLLSQSEEALENSLKLLSGFSGSPCTF</sequence>
<evidence type="ECO:0000313" key="1">
    <source>
        <dbReference type="EMBL" id="GMR55596.1"/>
    </source>
</evidence>
<name>A0AAN5D2C6_9BILA</name>
<keyword evidence="2" id="KW-1185">Reference proteome</keyword>
<evidence type="ECO:0000313" key="2">
    <source>
        <dbReference type="Proteomes" id="UP001328107"/>
    </source>
</evidence>
<accession>A0AAN5D2C6</accession>
<organism evidence="1 2">
    <name type="scientific">Pristionchus mayeri</name>
    <dbReference type="NCBI Taxonomy" id="1317129"/>
    <lineage>
        <taxon>Eukaryota</taxon>
        <taxon>Metazoa</taxon>
        <taxon>Ecdysozoa</taxon>
        <taxon>Nematoda</taxon>
        <taxon>Chromadorea</taxon>
        <taxon>Rhabditida</taxon>
        <taxon>Rhabditina</taxon>
        <taxon>Diplogasteromorpha</taxon>
        <taxon>Diplogasteroidea</taxon>
        <taxon>Neodiplogasteridae</taxon>
        <taxon>Pristionchus</taxon>
    </lineage>
</organism>
<proteinExistence type="predicted"/>
<feature type="non-terminal residue" evidence="1">
    <location>
        <position position="124"/>
    </location>
</feature>
<dbReference type="Proteomes" id="UP001328107">
    <property type="component" value="Unassembled WGS sequence"/>
</dbReference>
<dbReference type="EMBL" id="BTRK01000005">
    <property type="protein sequence ID" value="GMR55596.1"/>
    <property type="molecule type" value="Genomic_DNA"/>
</dbReference>